<dbReference type="Pfam" id="PF01638">
    <property type="entry name" value="HxlR"/>
    <property type="match status" value="1"/>
</dbReference>
<dbReference type="AlphaFoldDB" id="A0AAU7JW73"/>
<dbReference type="PANTHER" id="PTHR33204">
    <property type="entry name" value="TRANSCRIPTIONAL REGULATOR, MARR FAMILY"/>
    <property type="match status" value="1"/>
</dbReference>
<evidence type="ECO:0000256" key="2">
    <source>
        <dbReference type="ARBA" id="ARBA00023125"/>
    </source>
</evidence>
<dbReference type="RefSeq" id="WP_406831581.1">
    <property type="nucleotide sequence ID" value="NZ_CP157483.1"/>
</dbReference>
<proteinExistence type="predicted"/>
<reference evidence="6" key="1">
    <citation type="submission" date="2024-05" db="EMBL/GenBank/DDBJ databases">
        <authorList>
            <person name="Kim S."/>
            <person name="Heo J."/>
            <person name="Choi H."/>
            <person name="Choi Y."/>
            <person name="Kwon S.-W."/>
            <person name="Kim Y."/>
        </authorList>
    </citation>
    <scope>NUCLEOTIDE SEQUENCE</scope>
    <source>
        <strain evidence="6">KACC 23699</strain>
    </source>
</reference>
<evidence type="ECO:0000256" key="3">
    <source>
        <dbReference type="ARBA" id="ARBA00023163"/>
    </source>
</evidence>
<keyword evidence="3" id="KW-0804">Transcription</keyword>
<keyword evidence="2" id="KW-0238">DNA-binding</keyword>
<dbReference type="PANTHER" id="PTHR33204:SF18">
    <property type="entry name" value="TRANSCRIPTIONAL REGULATORY PROTEIN"/>
    <property type="match status" value="1"/>
</dbReference>
<name>A0AAU7JW73_9MICO</name>
<evidence type="ECO:0000256" key="1">
    <source>
        <dbReference type="ARBA" id="ARBA00023015"/>
    </source>
</evidence>
<dbReference type="InterPro" id="IPR036388">
    <property type="entry name" value="WH-like_DNA-bd_sf"/>
</dbReference>
<evidence type="ECO:0000259" key="5">
    <source>
        <dbReference type="PROSITE" id="PS51118"/>
    </source>
</evidence>
<evidence type="ECO:0000313" key="6">
    <source>
        <dbReference type="EMBL" id="XBO44124.1"/>
    </source>
</evidence>
<dbReference type="PROSITE" id="PS51118">
    <property type="entry name" value="HTH_HXLR"/>
    <property type="match status" value="1"/>
</dbReference>
<sequence>MVTKAATDPSAGTARSWAGRGNAFDPDCPTRVVLDRVGDKWTALVIGALSGGVLRFSELRAAIGGVAPKVLTQTLRALERDGLVTRTVHAQVPPRVDYELTDLGRSLGGPLATLTDWAETHVGQILAARERAEAAADHA</sequence>
<feature type="region of interest" description="Disordered" evidence="4">
    <location>
        <begin position="1"/>
        <end position="20"/>
    </location>
</feature>
<dbReference type="GO" id="GO:0003677">
    <property type="term" value="F:DNA binding"/>
    <property type="evidence" value="ECO:0007669"/>
    <property type="project" value="UniProtKB-KW"/>
</dbReference>
<dbReference type="InterPro" id="IPR002577">
    <property type="entry name" value="HTH_HxlR"/>
</dbReference>
<dbReference type="SUPFAM" id="SSF46785">
    <property type="entry name" value="Winged helix' DNA-binding domain"/>
    <property type="match status" value="1"/>
</dbReference>
<accession>A0AAU7JW73</accession>
<feature type="domain" description="HTH hxlR-type" evidence="5">
    <location>
        <begin position="28"/>
        <end position="126"/>
    </location>
</feature>
<evidence type="ECO:0000256" key="4">
    <source>
        <dbReference type="SAM" id="MobiDB-lite"/>
    </source>
</evidence>
<gene>
    <name evidence="6" type="ORF">ABEG17_02020</name>
</gene>
<dbReference type="Gene3D" id="1.10.10.10">
    <property type="entry name" value="Winged helix-like DNA-binding domain superfamily/Winged helix DNA-binding domain"/>
    <property type="match status" value="1"/>
</dbReference>
<dbReference type="InterPro" id="IPR036390">
    <property type="entry name" value="WH_DNA-bd_sf"/>
</dbReference>
<dbReference type="EMBL" id="CP157483">
    <property type="protein sequence ID" value="XBO44124.1"/>
    <property type="molecule type" value="Genomic_DNA"/>
</dbReference>
<keyword evidence="1" id="KW-0805">Transcription regulation</keyword>
<organism evidence="6">
    <name type="scientific">Pedococcus sp. KACC 23699</name>
    <dbReference type="NCBI Taxonomy" id="3149228"/>
    <lineage>
        <taxon>Bacteria</taxon>
        <taxon>Bacillati</taxon>
        <taxon>Actinomycetota</taxon>
        <taxon>Actinomycetes</taxon>
        <taxon>Micrococcales</taxon>
        <taxon>Intrasporangiaceae</taxon>
        <taxon>Pedococcus</taxon>
    </lineage>
</organism>
<protein>
    <submittedName>
        <fullName evidence="6">Helix-turn-helix domain-containing protein</fullName>
    </submittedName>
</protein>